<evidence type="ECO:0000256" key="1">
    <source>
        <dbReference type="ARBA" id="ARBA00001946"/>
    </source>
</evidence>
<evidence type="ECO:0000256" key="3">
    <source>
        <dbReference type="ARBA" id="ARBA00022801"/>
    </source>
</evidence>
<keyword evidence="8" id="KW-1185">Reference proteome</keyword>
<protein>
    <recommendedName>
        <fullName evidence="6">Nudix hydrolase domain-containing protein</fullName>
    </recommendedName>
</protein>
<dbReference type="OrthoDB" id="9804442at2"/>
<organism evidence="7 8">
    <name type="scientific">Terrabacter aerolatus</name>
    <dbReference type="NCBI Taxonomy" id="422442"/>
    <lineage>
        <taxon>Bacteria</taxon>
        <taxon>Bacillati</taxon>
        <taxon>Actinomycetota</taxon>
        <taxon>Actinomycetes</taxon>
        <taxon>Micrococcales</taxon>
        <taxon>Intrasporangiaceae</taxon>
        <taxon>Terrabacter</taxon>
    </lineage>
</organism>
<evidence type="ECO:0000256" key="5">
    <source>
        <dbReference type="RuleBase" id="RU003476"/>
    </source>
</evidence>
<accession>A0A512D7A3</accession>
<dbReference type="SUPFAM" id="SSF55811">
    <property type="entry name" value="Nudix"/>
    <property type="match status" value="1"/>
</dbReference>
<sequence length="176" mass="19720">MPNSGRPDLRATTAASGTMCRVSRPTVKLLILDEEDRLLLIHSRDPKSRDECWYPVGGGLEQGETLQQAAVREAAEETGIKELPTGHPVWSRDHTYTYNGREVEVHEDWLLHRVINFRPAPAALTKYERSSILGFRWWSIPELRSTTETVSPPGLGQRLADLLHSGVPSTPIDISE</sequence>
<evidence type="ECO:0000313" key="8">
    <source>
        <dbReference type="Proteomes" id="UP000321534"/>
    </source>
</evidence>
<dbReference type="InterPro" id="IPR020476">
    <property type="entry name" value="Nudix_hydrolase"/>
</dbReference>
<dbReference type="EMBL" id="BJYX01000047">
    <property type="protein sequence ID" value="GEO32257.1"/>
    <property type="molecule type" value="Genomic_DNA"/>
</dbReference>
<evidence type="ECO:0000259" key="6">
    <source>
        <dbReference type="PROSITE" id="PS51462"/>
    </source>
</evidence>
<proteinExistence type="inferred from homology"/>
<dbReference type="InterPro" id="IPR020084">
    <property type="entry name" value="NUDIX_hydrolase_CS"/>
</dbReference>
<comment type="similarity">
    <text evidence="2 5">Belongs to the Nudix hydrolase family.</text>
</comment>
<comment type="caution">
    <text evidence="7">The sequence shown here is derived from an EMBL/GenBank/DDBJ whole genome shotgun (WGS) entry which is preliminary data.</text>
</comment>
<evidence type="ECO:0000313" key="7">
    <source>
        <dbReference type="EMBL" id="GEO32257.1"/>
    </source>
</evidence>
<dbReference type="PANTHER" id="PTHR43046">
    <property type="entry name" value="GDP-MANNOSE MANNOSYL HYDROLASE"/>
    <property type="match status" value="1"/>
</dbReference>
<dbReference type="Pfam" id="PF00293">
    <property type="entry name" value="NUDIX"/>
    <property type="match status" value="1"/>
</dbReference>
<dbReference type="PROSITE" id="PS00893">
    <property type="entry name" value="NUDIX_BOX"/>
    <property type="match status" value="1"/>
</dbReference>
<gene>
    <name evidence="7" type="ORF">TAE01_40670</name>
</gene>
<dbReference type="PROSITE" id="PS51462">
    <property type="entry name" value="NUDIX"/>
    <property type="match status" value="1"/>
</dbReference>
<feature type="domain" description="Nudix hydrolase" evidence="6">
    <location>
        <begin position="22"/>
        <end position="162"/>
    </location>
</feature>
<keyword evidence="3 5" id="KW-0378">Hydrolase</keyword>
<dbReference type="Gene3D" id="3.90.79.10">
    <property type="entry name" value="Nucleoside Triphosphate Pyrophosphohydrolase"/>
    <property type="match status" value="1"/>
</dbReference>
<reference evidence="7 8" key="1">
    <citation type="submission" date="2019-07" db="EMBL/GenBank/DDBJ databases">
        <title>Whole genome shotgun sequence of Terrabacter aerolatus NBRC 106305.</title>
        <authorList>
            <person name="Hosoyama A."/>
            <person name="Uohara A."/>
            <person name="Ohji S."/>
            <person name="Ichikawa N."/>
        </authorList>
    </citation>
    <scope>NUCLEOTIDE SEQUENCE [LARGE SCALE GENOMIC DNA]</scope>
    <source>
        <strain evidence="7 8">NBRC 106305</strain>
    </source>
</reference>
<evidence type="ECO:0000256" key="4">
    <source>
        <dbReference type="ARBA" id="ARBA00022842"/>
    </source>
</evidence>
<dbReference type="PANTHER" id="PTHR43046:SF12">
    <property type="entry name" value="GDP-MANNOSE MANNOSYL HYDROLASE"/>
    <property type="match status" value="1"/>
</dbReference>
<evidence type="ECO:0000256" key="2">
    <source>
        <dbReference type="ARBA" id="ARBA00005582"/>
    </source>
</evidence>
<dbReference type="PRINTS" id="PR00502">
    <property type="entry name" value="NUDIXFAMILY"/>
</dbReference>
<dbReference type="Proteomes" id="UP000321534">
    <property type="component" value="Unassembled WGS sequence"/>
</dbReference>
<dbReference type="CDD" id="cd04685">
    <property type="entry name" value="NUDIX_Hydrolase"/>
    <property type="match status" value="1"/>
</dbReference>
<dbReference type="GO" id="GO:0016787">
    <property type="term" value="F:hydrolase activity"/>
    <property type="evidence" value="ECO:0007669"/>
    <property type="project" value="UniProtKB-KW"/>
</dbReference>
<dbReference type="InterPro" id="IPR000086">
    <property type="entry name" value="NUDIX_hydrolase_dom"/>
</dbReference>
<dbReference type="AlphaFoldDB" id="A0A512D7A3"/>
<dbReference type="InterPro" id="IPR015797">
    <property type="entry name" value="NUDIX_hydrolase-like_dom_sf"/>
</dbReference>
<name>A0A512D7A3_9MICO</name>
<comment type="cofactor">
    <cofactor evidence="1">
        <name>Mg(2+)</name>
        <dbReference type="ChEBI" id="CHEBI:18420"/>
    </cofactor>
</comment>
<keyword evidence="4" id="KW-0460">Magnesium</keyword>